<dbReference type="SUPFAM" id="SSF143865">
    <property type="entry name" value="CorA soluble domain-like"/>
    <property type="match status" value="1"/>
</dbReference>
<dbReference type="InterPro" id="IPR045861">
    <property type="entry name" value="CorA_cytoplasmic_dom"/>
</dbReference>
<evidence type="ECO:0000256" key="8">
    <source>
        <dbReference type="ARBA" id="ARBA00022989"/>
    </source>
</evidence>
<protein>
    <submittedName>
        <fullName evidence="12">Zinc transport protein ZntB</fullName>
    </submittedName>
</protein>
<dbReference type="GO" id="GO:0015095">
    <property type="term" value="F:magnesium ion transmembrane transporter activity"/>
    <property type="evidence" value="ECO:0007669"/>
    <property type="project" value="TreeGrafter"/>
</dbReference>
<feature type="transmembrane region" description="Helical" evidence="11">
    <location>
        <begin position="284"/>
        <end position="306"/>
    </location>
</feature>
<keyword evidence="10 11" id="KW-0472">Membrane</keyword>
<dbReference type="Proteomes" id="UP000095087">
    <property type="component" value="Unassembled WGS sequence"/>
</dbReference>
<keyword evidence="6 11" id="KW-0812">Transmembrane</keyword>
<evidence type="ECO:0000256" key="1">
    <source>
        <dbReference type="ARBA" id="ARBA00004651"/>
    </source>
</evidence>
<evidence type="ECO:0000256" key="4">
    <source>
        <dbReference type="ARBA" id="ARBA00022475"/>
    </source>
</evidence>
<dbReference type="STRING" id="1177755.A7A08_02549"/>
<comment type="similarity">
    <text evidence="2">Belongs to the CorA metal ion transporter (MIT) (TC 1.A.35) family.</text>
</comment>
<keyword evidence="5" id="KW-0997">Cell inner membrane</keyword>
<dbReference type="Pfam" id="PF01544">
    <property type="entry name" value="CorA"/>
    <property type="match status" value="1"/>
</dbReference>
<keyword evidence="13" id="KW-1185">Reference proteome</keyword>
<dbReference type="Gene3D" id="3.30.460.20">
    <property type="entry name" value="CorA soluble domain-like"/>
    <property type="match status" value="1"/>
</dbReference>
<keyword evidence="8 11" id="KW-1133">Transmembrane helix</keyword>
<dbReference type="InterPro" id="IPR045863">
    <property type="entry name" value="CorA_TM1_TM2"/>
</dbReference>
<keyword evidence="3" id="KW-0813">Transport</keyword>
<evidence type="ECO:0000256" key="5">
    <source>
        <dbReference type="ARBA" id="ARBA00022519"/>
    </source>
</evidence>
<dbReference type="Gene3D" id="1.20.58.340">
    <property type="entry name" value="Magnesium transport protein CorA, transmembrane region"/>
    <property type="match status" value="2"/>
</dbReference>
<evidence type="ECO:0000256" key="11">
    <source>
        <dbReference type="SAM" id="Phobius"/>
    </source>
</evidence>
<evidence type="ECO:0000313" key="12">
    <source>
        <dbReference type="EMBL" id="ODA66427.1"/>
    </source>
</evidence>
<dbReference type="CDD" id="cd12833">
    <property type="entry name" value="ZntB-like_1"/>
    <property type="match status" value="1"/>
</dbReference>
<evidence type="ECO:0000313" key="13">
    <source>
        <dbReference type="Proteomes" id="UP000095087"/>
    </source>
</evidence>
<evidence type="ECO:0000256" key="7">
    <source>
        <dbReference type="ARBA" id="ARBA00022833"/>
    </source>
</evidence>
<name>A0A1E2RW20_9HYPH</name>
<gene>
    <name evidence="12" type="ORF">A7A08_02549</name>
</gene>
<dbReference type="GO" id="GO:0015087">
    <property type="term" value="F:cobalt ion transmembrane transporter activity"/>
    <property type="evidence" value="ECO:0007669"/>
    <property type="project" value="TreeGrafter"/>
</dbReference>
<dbReference type="PATRIC" id="fig|1177755.3.peg.2571"/>
<dbReference type="PANTHER" id="PTHR46494:SF3">
    <property type="entry name" value="ZINC TRANSPORT PROTEIN ZNTB"/>
    <property type="match status" value="1"/>
</dbReference>
<keyword evidence="9" id="KW-0406">Ion transport</keyword>
<dbReference type="InterPro" id="IPR002523">
    <property type="entry name" value="MgTranspt_CorA/ZnTranspt_ZntB"/>
</dbReference>
<comment type="subcellular location">
    <subcellularLocation>
        <location evidence="1">Cell membrane</location>
        <topology evidence="1">Multi-pass membrane protein</topology>
    </subcellularLocation>
</comment>
<feature type="transmembrane region" description="Helical" evidence="11">
    <location>
        <begin position="318"/>
        <end position="338"/>
    </location>
</feature>
<evidence type="ECO:0000256" key="9">
    <source>
        <dbReference type="ARBA" id="ARBA00023065"/>
    </source>
</evidence>
<dbReference type="GO" id="GO:0005886">
    <property type="term" value="C:plasma membrane"/>
    <property type="evidence" value="ECO:0007669"/>
    <property type="project" value="UniProtKB-SubCell"/>
</dbReference>
<dbReference type="EMBL" id="MASI01000007">
    <property type="protein sequence ID" value="ODA66427.1"/>
    <property type="molecule type" value="Genomic_DNA"/>
</dbReference>
<sequence length="344" mass="38762">MGSLSEQRDMSTSSLPGVIADSDDGLVFACILDGKGGAERIGWKELNAWRPEQGPLWVHLDSGTETTHRWLEETAELSEISRRILLEEETRPRVLTTDDGLLAILRGVNLNAGADPDDMVALRICTGSSRLITIRYRPVMTPRDMLSDLIDKRCGATSVPELFVRLTERLTERMNTVVVELDEALDEVEEDLEERDFSALRGQLTTVRQTAVGMRRYIGPQRDALARIHIERPPWLNREMEILLRESADKLQRYIEDLDAARDRAIVIRDEISNRLAEGMNHRMYALSLIAGIFLPLGFLTGLLGVNVGGMPGVQSTLGFWVTCIMLGLVLVGEVYLFRRLKWF</sequence>
<dbReference type="PANTHER" id="PTHR46494">
    <property type="entry name" value="CORA FAMILY METAL ION TRANSPORTER (EUROFUNG)"/>
    <property type="match status" value="1"/>
</dbReference>
<keyword evidence="7" id="KW-0862">Zinc</keyword>
<dbReference type="GO" id="GO:0000287">
    <property type="term" value="F:magnesium ion binding"/>
    <property type="evidence" value="ECO:0007669"/>
    <property type="project" value="TreeGrafter"/>
</dbReference>
<accession>A0A1E2RW20</accession>
<evidence type="ECO:0000256" key="3">
    <source>
        <dbReference type="ARBA" id="ARBA00022448"/>
    </source>
</evidence>
<dbReference type="GO" id="GO:0050897">
    <property type="term" value="F:cobalt ion binding"/>
    <property type="evidence" value="ECO:0007669"/>
    <property type="project" value="TreeGrafter"/>
</dbReference>
<comment type="caution">
    <text evidence="12">The sequence shown here is derived from an EMBL/GenBank/DDBJ whole genome shotgun (WGS) entry which is preliminary data.</text>
</comment>
<reference evidence="12 13" key="1">
    <citation type="submission" date="2016-07" db="EMBL/GenBank/DDBJ databases">
        <title>Draft genome sequence of Methyloligella halotolerans C2T (VKM B-2706T=CCUG 61687T=DSM 25045T), a halotolerant polyhydroxybutyrate accumulating methylotroph.</title>
        <authorList>
            <person name="Vasilenko O.V."/>
            <person name="Doronina N.V."/>
            <person name="Poroshina M.N."/>
            <person name="Tarlachkov S.V."/>
            <person name="Trotsenko Y.A."/>
        </authorList>
    </citation>
    <scope>NUCLEOTIDE SEQUENCE [LARGE SCALE GENOMIC DNA]</scope>
    <source>
        <strain evidence="12 13">VKM B-2706</strain>
    </source>
</reference>
<proteinExistence type="inferred from homology"/>
<dbReference type="AlphaFoldDB" id="A0A1E2RW20"/>
<evidence type="ECO:0000256" key="2">
    <source>
        <dbReference type="ARBA" id="ARBA00009765"/>
    </source>
</evidence>
<evidence type="ECO:0000256" key="10">
    <source>
        <dbReference type="ARBA" id="ARBA00023136"/>
    </source>
</evidence>
<dbReference type="SUPFAM" id="SSF144083">
    <property type="entry name" value="Magnesium transport protein CorA, transmembrane region"/>
    <property type="match status" value="1"/>
</dbReference>
<keyword evidence="4" id="KW-1003">Cell membrane</keyword>
<evidence type="ECO:0000256" key="6">
    <source>
        <dbReference type="ARBA" id="ARBA00022692"/>
    </source>
</evidence>
<organism evidence="12 13">
    <name type="scientific">Methyloligella halotolerans</name>
    <dbReference type="NCBI Taxonomy" id="1177755"/>
    <lineage>
        <taxon>Bacteria</taxon>
        <taxon>Pseudomonadati</taxon>
        <taxon>Pseudomonadota</taxon>
        <taxon>Alphaproteobacteria</taxon>
        <taxon>Hyphomicrobiales</taxon>
        <taxon>Hyphomicrobiaceae</taxon>
        <taxon>Methyloligella</taxon>
    </lineage>
</organism>